<feature type="chain" id="PRO_5042265631" evidence="1">
    <location>
        <begin position="24"/>
        <end position="232"/>
    </location>
</feature>
<evidence type="ECO:0000313" key="3">
    <source>
        <dbReference type="Proteomes" id="UP001229421"/>
    </source>
</evidence>
<dbReference type="PANTHER" id="PTHR33321:SF15">
    <property type="entry name" value="PLANT BASIC SECRETORY PROTEIN (BSP) FAMILY PROTEIN"/>
    <property type="match status" value="1"/>
</dbReference>
<dbReference type="Proteomes" id="UP001229421">
    <property type="component" value="Unassembled WGS sequence"/>
</dbReference>
<comment type="caution">
    <text evidence="2">The sequence shown here is derived from an EMBL/GenBank/DDBJ whole genome shotgun (WGS) entry which is preliminary data.</text>
</comment>
<dbReference type="EMBL" id="JAUHHV010000004">
    <property type="protein sequence ID" value="KAK1426331.1"/>
    <property type="molecule type" value="Genomic_DNA"/>
</dbReference>
<dbReference type="Pfam" id="PF04450">
    <property type="entry name" value="BSP"/>
    <property type="match status" value="1"/>
</dbReference>
<evidence type="ECO:0000256" key="1">
    <source>
        <dbReference type="SAM" id="SignalP"/>
    </source>
</evidence>
<keyword evidence="1" id="KW-0732">Signal</keyword>
<dbReference type="InterPro" id="IPR007541">
    <property type="entry name" value="Uncharacterised_BSP"/>
</dbReference>
<dbReference type="PANTHER" id="PTHR33321">
    <property type="match status" value="1"/>
</dbReference>
<protein>
    <submittedName>
        <fullName evidence="2">Uncharacterized protein</fullName>
    </submittedName>
</protein>
<gene>
    <name evidence="2" type="ORF">QVD17_15002</name>
</gene>
<evidence type="ECO:0000313" key="2">
    <source>
        <dbReference type="EMBL" id="KAK1426331.1"/>
    </source>
</evidence>
<sequence>MAPKPFIVYALLTFSLSFAKIFAMDYYVTNDAADTPGGIRFTNEIGIPYTKEKMGMSNDFIWSVIFQQNDPSDQKPLDSVDFYITTFVVEGAIAMSWGNNKINFSSVFLSDYRGDDLKYIYTGVLYHEMTHVFQWNGEGQAPSELIEGVAEYTKLKANYAQSDFAKPGEGDRWDQGYDYTARFLEYCDEVSAGFVASLNKKMRYDYNVGYFEDLTGKPVDQLWNDYKAKYEH</sequence>
<keyword evidence="3" id="KW-1185">Reference proteome</keyword>
<accession>A0AAD8NZA8</accession>
<name>A0AAD8NZA8_TARER</name>
<proteinExistence type="predicted"/>
<organism evidence="2 3">
    <name type="scientific">Tagetes erecta</name>
    <name type="common">African marigold</name>
    <dbReference type="NCBI Taxonomy" id="13708"/>
    <lineage>
        <taxon>Eukaryota</taxon>
        <taxon>Viridiplantae</taxon>
        <taxon>Streptophyta</taxon>
        <taxon>Embryophyta</taxon>
        <taxon>Tracheophyta</taxon>
        <taxon>Spermatophyta</taxon>
        <taxon>Magnoliopsida</taxon>
        <taxon>eudicotyledons</taxon>
        <taxon>Gunneridae</taxon>
        <taxon>Pentapetalae</taxon>
        <taxon>asterids</taxon>
        <taxon>campanulids</taxon>
        <taxon>Asterales</taxon>
        <taxon>Asteraceae</taxon>
        <taxon>Asteroideae</taxon>
        <taxon>Heliantheae alliance</taxon>
        <taxon>Tageteae</taxon>
        <taxon>Tagetes</taxon>
    </lineage>
</organism>
<dbReference type="AlphaFoldDB" id="A0AAD8NZA8"/>
<feature type="signal peptide" evidence="1">
    <location>
        <begin position="1"/>
        <end position="23"/>
    </location>
</feature>
<reference evidence="2" key="1">
    <citation type="journal article" date="2023" name="bioRxiv">
        <title>Improved chromosome-level genome assembly for marigold (Tagetes erecta).</title>
        <authorList>
            <person name="Jiang F."/>
            <person name="Yuan L."/>
            <person name="Wang S."/>
            <person name="Wang H."/>
            <person name="Xu D."/>
            <person name="Wang A."/>
            <person name="Fan W."/>
        </authorList>
    </citation>
    <scope>NUCLEOTIDE SEQUENCE</scope>
    <source>
        <strain evidence="2">WSJ</strain>
        <tissue evidence="2">Leaf</tissue>
    </source>
</reference>